<dbReference type="RefSeq" id="WP_086636476.1">
    <property type="nucleotide sequence ID" value="NZ_MRZU01000002.1"/>
</dbReference>
<evidence type="ECO:0000313" key="6">
    <source>
        <dbReference type="Proteomes" id="UP000195137"/>
    </source>
</evidence>
<dbReference type="AlphaFoldDB" id="A0A1Y3GGD1"/>
<reference evidence="5 6" key="1">
    <citation type="submission" date="2016-12" db="EMBL/GenBank/DDBJ databases">
        <title>Discovery of methanogenic haloarchaea.</title>
        <authorList>
            <person name="Sorokin D.Y."/>
            <person name="Makarova K.S."/>
            <person name="Abbas B."/>
            <person name="Ferrer M."/>
            <person name="Golyshin P.N."/>
        </authorList>
    </citation>
    <scope>NUCLEOTIDE SEQUENCE [LARGE SCALE GENOMIC DNA]</scope>
    <source>
        <strain evidence="5">AMET1</strain>
    </source>
</reference>
<name>A0A1Y3GGD1_9EURY</name>
<protein>
    <recommendedName>
        <fullName evidence="3">DNA-binding protein AMET1_0042</fullName>
    </recommendedName>
</protein>
<accession>A0A1Y3GGD1</accession>
<feature type="region of interest" description="Disordered" evidence="4">
    <location>
        <begin position="14"/>
        <end position="35"/>
    </location>
</feature>
<evidence type="ECO:0000256" key="3">
    <source>
        <dbReference type="HAMAP-Rule" id="MF_00026"/>
    </source>
</evidence>
<evidence type="ECO:0000256" key="2">
    <source>
        <dbReference type="ARBA" id="ARBA00023125"/>
    </source>
</evidence>
<keyword evidence="2 3" id="KW-0238">DNA-binding</keyword>
<evidence type="ECO:0000256" key="1">
    <source>
        <dbReference type="ARBA" id="ARBA00010490"/>
    </source>
</evidence>
<dbReference type="EMBL" id="MRZU01000002">
    <property type="protein sequence ID" value="OUJ19373.1"/>
    <property type="molecule type" value="Genomic_DNA"/>
</dbReference>
<dbReference type="PANTHER" id="PTHR10840">
    <property type="entry name" value="PROGRAMMED CELL DEATH PROTEIN 5"/>
    <property type="match status" value="1"/>
</dbReference>
<sequence length="110" mass="13088">MDEEELKKLREKKLQEMQERGGQDGVSEEQEQEIENRKKQILRQIMTPEARQRLKNLSMVKPEFTDSIQQQLIMIAQSGRIQGKIDDNQLKEILKKAQQDKNKDINIRRK</sequence>
<dbReference type="GO" id="GO:0005829">
    <property type="term" value="C:cytosol"/>
    <property type="evidence" value="ECO:0007669"/>
    <property type="project" value="TreeGrafter"/>
</dbReference>
<dbReference type="SUPFAM" id="SSF46950">
    <property type="entry name" value="Double-stranded DNA-binding domain"/>
    <property type="match status" value="1"/>
</dbReference>
<comment type="similarity">
    <text evidence="1 3">Belongs to the PDCD5 family.</text>
</comment>
<evidence type="ECO:0000256" key="4">
    <source>
        <dbReference type="SAM" id="MobiDB-lite"/>
    </source>
</evidence>
<gene>
    <name evidence="5" type="ORF">AMET1_0042</name>
</gene>
<proteinExistence type="inferred from homology"/>
<dbReference type="InterPro" id="IPR002836">
    <property type="entry name" value="PDCD5-like"/>
</dbReference>
<dbReference type="OrthoDB" id="7912at2157"/>
<dbReference type="HAMAP" id="MF_00026">
    <property type="entry name" value="dsDNA_bind"/>
    <property type="match status" value="1"/>
</dbReference>
<dbReference type="PIRSF" id="PIRSF015730">
    <property type="entry name" value="TFAR19"/>
    <property type="match status" value="1"/>
</dbReference>
<dbReference type="InterPro" id="IPR036883">
    <property type="entry name" value="PDCD5-like_sf"/>
</dbReference>
<keyword evidence="6" id="KW-1185">Reference proteome</keyword>
<dbReference type="InterPro" id="IPR022889">
    <property type="entry name" value="DNA_bind_arc"/>
</dbReference>
<dbReference type="NCBIfam" id="NF003268">
    <property type="entry name" value="PRK04239.1"/>
    <property type="match status" value="1"/>
</dbReference>
<dbReference type="GO" id="GO:0003677">
    <property type="term" value="F:DNA binding"/>
    <property type="evidence" value="ECO:0007669"/>
    <property type="project" value="UniProtKB-UniRule"/>
</dbReference>
<dbReference type="Gene3D" id="1.10.8.140">
    <property type="entry name" value="PDCD5-like"/>
    <property type="match status" value="1"/>
</dbReference>
<dbReference type="PANTHER" id="PTHR10840:SF0">
    <property type="entry name" value="PROGRAMMED CELL DEATH PROTEIN 5"/>
    <property type="match status" value="1"/>
</dbReference>
<organism evidence="5 6">
    <name type="scientific">Methanonatronarchaeum thermophilum</name>
    <dbReference type="NCBI Taxonomy" id="1927129"/>
    <lineage>
        <taxon>Archaea</taxon>
        <taxon>Methanobacteriati</taxon>
        <taxon>Methanobacteriota</taxon>
        <taxon>Methanonatronarchaeia</taxon>
        <taxon>Methanonatronarchaeales</taxon>
        <taxon>Methanonatronarchaeaceae</taxon>
        <taxon>Methanonatronarchaeum</taxon>
    </lineage>
</organism>
<evidence type="ECO:0000313" key="5">
    <source>
        <dbReference type="EMBL" id="OUJ19373.1"/>
    </source>
</evidence>
<dbReference type="Pfam" id="PF01984">
    <property type="entry name" value="dsDNA_bind"/>
    <property type="match status" value="1"/>
</dbReference>
<comment type="caution">
    <text evidence="5">The sequence shown here is derived from an EMBL/GenBank/DDBJ whole genome shotgun (WGS) entry which is preliminary data.</text>
</comment>
<dbReference type="Proteomes" id="UP000195137">
    <property type="component" value="Unassembled WGS sequence"/>
</dbReference>